<accession>A0A2P2C347</accession>
<reference evidence="1" key="1">
    <citation type="submission" date="2015-08" db="EMBL/GenBank/DDBJ databases">
        <authorList>
            <person name="Babu N.S."/>
            <person name="Beckwith C.J."/>
            <person name="Beseler K.G."/>
            <person name="Brison A."/>
            <person name="Carone J.V."/>
            <person name="Caskin T.P."/>
            <person name="Diamond M."/>
            <person name="Durham M.E."/>
            <person name="Foxe J.M."/>
            <person name="Go M."/>
            <person name="Henderson B.A."/>
            <person name="Jones I.B."/>
            <person name="McGettigan J.A."/>
            <person name="Micheletti S.J."/>
            <person name="Nasrallah M.E."/>
            <person name="Ortiz D."/>
            <person name="Piller C.R."/>
            <person name="Privatt S.R."/>
            <person name="Schneider S.L."/>
            <person name="Sharp S."/>
            <person name="Smith T.C."/>
            <person name="Stanton J.D."/>
            <person name="Ullery H.E."/>
            <person name="Wilson R.J."/>
            <person name="Serrano M.G."/>
            <person name="Buck G."/>
            <person name="Lee V."/>
            <person name="Wang Y."/>
            <person name="Carvalho R."/>
            <person name="Voegtly L."/>
            <person name="Shi R."/>
            <person name="Duckworth R."/>
            <person name="Johnson A."/>
            <person name="Loviza R."/>
            <person name="Walstead R."/>
            <person name="Shah Z."/>
            <person name="Kiflezghi M."/>
            <person name="Wade K."/>
            <person name="Ball S.L."/>
            <person name="Bradley K.W."/>
            <person name="Asai D.J."/>
            <person name="Bowman C.A."/>
            <person name="Russell D.A."/>
            <person name="Pope W.H."/>
            <person name="Jacobs-Sera D."/>
            <person name="Hendrix R.W."/>
            <person name="Hatfull G.F."/>
        </authorList>
    </citation>
    <scope>NUCLEOTIDE SEQUENCE</scope>
</reference>
<sequence length="193" mass="22104">MFRSDLHFFSSSFWALSWSLYSPRRDAIPIRSWTLGFQLEIRGGLFQLWPWPRSPQDKHWASSWSSPCSGSHEAPSRAFSGKTGSRSWFRGPRLSGWLPGVSCSYFCCARFCWLERTCCERWSASRPPRDPASSPGSFLGPEPSYCSAHCVLTFKSDQETFRDSPPLLRYSWRVGCPQSFHHWHSGGCPWLPG</sequence>
<dbReference type="EMBL" id="CZKA01000028">
    <property type="protein sequence ID" value="CUR56401.1"/>
    <property type="molecule type" value="Genomic_DNA"/>
</dbReference>
<protein>
    <submittedName>
        <fullName evidence="1">Uncharacterized protein</fullName>
    </submittedName>
</protein>
<proteinExistence type="predicted"/>
<dbReference type="AlphaFoldDB" id="A0A2P2C347"/>
<gene>
    <name evidence="1" type="ORF">NOCA2340023</name>
</gene>
<organism evidence="1">
    <name type="scientific">metagenome</name>
    <dbReference type="NCBI Taxonomy" id="256318"/>
    <lineage>
        <taxon>unclassified sequences</taxon>
        <taxon>metagenomes</taxon>
    </lineage>
</organism>
<evidence type="ECO:0000313" key="1">
    <source>
        <dbReference type="EMBL" id="CUR56401.1"/>
    </source>
</evidence>
<name>A0A2P2C347_9ZZZZ</name>